<feature type="compositionally biased region" description="Basic and acidic residues" evidence="1">
    <location>
        <begin position="151"/>
        <end position="162"/>
    </location>
</feature>
<reference evidence="2" key="1">
    <citation type="submission" date="2017-09" db="EMBL/GenBank/DDBJ databases">
        <title>Complete Genome Sequence of ansamitocin-producing Bacterium Actinosynnema pretiosum X47.</title>
        <authorList>
            <person name="Cao G."/>
            <person name="Zong G."/>
            <person name="Zhong C."/>
            <person name="Fu J."/>
        </authorList>
    </citation>
    <scope>NUCLEOTIDE SEQUENCE [LARGE SCALE GENOMIC DNA]</scope>
    <source>
        <strain evidence="2">X47</strain>
    </source>
</reference>
<dbReference type="KEGG" id="apre:CNX65_18450"/>
<sequence>MEWNLRTRCCAVHSAVAVVTHVGVNVTELVAWYYPGQTVDVELRGPQDVDGVLDDLVRRGEPVAAQLFDRDDPAGPLLTVGVDGPRGRGALCHVDGGEVWIGEGTGGPVRYLMIGLDWDFPANAELPLAVVRAAVHEYARGGGQRPGGLRWRLDRPPRPEVT</sequence>
<evidence type="ECO:0008006" key="4">
    <source>
        <dbReference type="Google" id="ProtNLM"/>
    </source>
</evidence>
<feature type="region of interest" description="Disordered" evidence="1">
    <location>
        <begin position="142"/>
        <end position="162"/>
    </location>
</feature>
<dbReference type="Proteomes" id="UP000218505">
    <property type="component" value="Chromosome"/>
</dbReference>
<evidence type="ECO:0000313" key="2">
    <source>
        <dbReference type="EMBL" id="ATE55022.1"/>
    </source>
</evidence>
<accession>A0A290Z7R2</accession>
<proteinExistence type="predicted"/>
<dbReference type="EMBL" id="CP023445">
    <property type="protein sequence ID" value="ATE55022.1"/>
    <property type="molecule type" value="Genomic_DNA"/>
</dbReference>
<keyword evidence="3" id="KW-1185">Reference proteome</keyword>
<protein>
    <recommendedName>
        <fullName evidence="4">Immunity protein Imm1</fullName>
    </recommendedName>
</protein>
<evidence type="ECO:0000313" key="3">
    <source>
        <dbReference type="Proteomes" id="UP000218505"/>
    </source>
</evidence>
<gene>
    <name evidence="2" type="ORF">CNX65_18450</name>
</gene>
<dbReference type="InterPro" id="IPR025680">
    <property type="entry name" value="DddI"/>
</dbReference>
<evidence type="ECO:0000256" key="1">
    <source>
        <dbReference type="SAM" id="MobiDB-lite"/>
    </source>
</evidence>
<organism evidence="2 3">
    <name type="scientific">Actinosynnema pretiosum</name>
    <dbReference type="NCBI Taxonomy" id="42197"/>
    <lineage>
        <taxon>Bacteria</taxon>
        <taxon>Bacillati</taxon>
        <taxon>Actinomycetota</taxon>
        <taxon>Actinomycetes</taxon>
        <taxon>Pseudonocardiales</taxon>
        <taxon>Pseudonocardiaceae</taxon>
        <taxon>Actinosynnema</taxon>
    </lineage>
</organism>
<dbReference type="Pfam" id="PF14430">
    <property type="entry name" value="Imm1"/>
    <property type="match status" value="1"/>
</dbReference>
<name>A0A290Z7R2_9PSEU</name>
<dbReference type="AlphaFoldDB" id="A0A290Z7R2"/>